<evidence type="ECO:0000256" key="1">
    <source>
        <dbReference type="ARBA" id="ARBA00022723"/>
    </source>
</evidence>
<dbReference type="InterPro" id="IPR017900">
    <property type="entry name" value="4Fe4S_Fe_S_CS"/>
</dbReference>
<dbReference type="Pfam" id="PF13237">
    <property type="entry name" value="Fer4_10"/>
    <property type="match status" value="1"/>
</dbReference>
<name>A0A5S5MCV7_9BACT</name>
<dbReference type="Proteomes" id="UP000321899">
    <property type="component" value="Unassembled WGS sequence"/>
</dbReference>
<keyword evidence="2" id="KW-0408">Iron</keyword>
<dbReference type="GO" id="GO:0016020">
    <property type="term" value="C:membrane"/>
    <property type="evidence" value="ECO:0007669"/>
    <property type="project" value="InterPro"/>
</dbReference>
<dbReference type="InterPro" id="IPR017896">
    <property type="entry name" value="4Fe4S_Fe-S-bd"/>
</dbReference>
<keyword evidence="6" id="KW-1185">Reference proteome</keyword>
<reference evidence="5 6" key="1">
    <citation type="submission" date="2019-06" db="EMBL/GenBank/DDBJ databases">
        <title>Desulfobotulus mexicanus sp. nov., a novel sulfate-reducing bacterium isolated from the sediment of an alkaline crater lake in Mexico.</title>
        <authorList>
            <person name="Hirschler-Rea A."/>
        </authorList>
    </citation>
    <scope>NUCLEOTIDE SEQUENCE [LARGE SCALE GENOMIC DNA]</scope>
    <source>
        <strain evidence="5 6">PAR22N</strain>
    </source>
</reference>
<comment type="caution">
    <text evidence="5">The sequence shown here is derived from an EMBL/GenBank/DDBJ whole genome shotgun (WGS) entry which is preliminary data.</text>
</comment>
<gene>
    <name evidence="5" type="ORF">FIM25_14595</name>
</gene>
<dbReference type="GO" id="GO:0046872">
    <property type="term" value="F:metal ion binding"/>
    <property type="evidence" value="ECO:0007669"/>
    <property type="project" value="UniProtKB-KW"/>
</dbReference>
<organism evidence="5 6">
    <name type="scientific">Desulfobotulus mexicanus</name>
    <dbReference type="NCBI Taxonomy" id="2586642"/>
    <lineage>
        <taxon>Bacteria</taxon>
        <taxon>Pseudomonadati</taxon>
        <taxon>Thermodesulfobacteriota</taxon>
        <taxon>Desulfobacteria</taxon>
        <taxon>Desulfobacterales</taxon>
        <taxon>Desulfobacteraceae</taxon>
        <taxon>Desulfobotulus</taxon>
    </lineage>
</organism>
<dbReference type="PANTHER" id="PTHR43034">
    <property type="entry name" value="ION-TRANSLOCATING OXIDOREDUCTASE COMPLEX SUBUNIT C"/>
    <property type="match status" value="1"/>
</dbReference>
<proteinExistence type="predicted"/>
<dbReference type="PROSITE" id="PS51379">
    <property type="entry name" value="4FE4S_FER_2"/>
    <property type="match status" value="2"/>
</dbReference>
<protein>
    <submittedName>
        <fullName evidence="5">4Fe-4S dicluster domain-containing protein</fullName>
    </submittedName>
</protein>
<dbReference type="SUPFAM" id="SSF46548">
    <property type="entry name" value="alpha-helical ferredoxin"/>
    <property type="match status" value="1"/>
</dbReference>
<dbReference type="RefSeq" id="WP_139450597.1">
    <property type="nucleotide sequence ID" value="NZ_VDMB01000026.1"/>
</dbReference>
<dbReference type="PROSITE" id="PS00198">
    <property type="entry name" value="4FE4S_FER_1"/>
    <property type="match status" value="2"/>
</dbReference>
<dbReference type="InterPro" id="IPR010208">
    <property type="entry name" value="Ion_transpt_RnfC/RsxC"/>
</dbReference>
<feature type="domain" description="4Fe-4S ferredoxin-type" evidence="4">
    <location>
        <begin position="346"/>
        <end position="375"/>
    </location>
</feature>
<keyword evidence="1" id="KW-0479">Metal-binding</keyword>
<evidence type="ECO:0000256" key="2">
    <source>
        <dbReference type="ARBA" id="ARBA00023004"/>
    </source>
</evidence>
<dbReference type="GO" id="GO:0051539">
    <property type="term" value="F:4 iron, 4 sulfur cluster binding"/>
    <property type="evidence" value="ECO:0007669"/>
    <property type="project" value="InterPro"/>
</dbReference>
<dbReference type="EMBL" id="VDMB01000026">
    <property type="protein sequence ID" value="TYT73554.1"/>
    <property type="molecule type" value="Genomic_DNA"/>
</dbReference>
<dbReference type="InterPro" id="IPR037225">
    <property type="entry name" value="Nuo51_FMN-bd_sf"/>
</dbReference>
<feature type="domain" description="4Fe-4S ferredoxin-type" evidence="4">
    <location>
        <begin position="385"/>
        <end position="413"/>
    </location>
</feature>
<dbReference type="AlphaFoldDB" id="A0A5S5MCV7"/>
<dbReference type="OrthoDB" id="9767754at2"/>
<accession>A0A5S5MCV7</accession>
<dbReference type="PANTHER" id="PTHR43034:SF2">
    <property type="entry name" value="ION-TRANSLOCATING OXIDOREDUCTASE COMPLEX SUBUNIT C"/>
    <property type="match status" value="1"/>
</dbReference>
<evidence type="ECO:0000256" key="3">
    <source>
        <dbReference type="ARBA" id="ARBA00023014"/>
    </source>
</evidence>
<keyword evidence="3" id="KW-0411">Iron-sulfur</keyword>
<sequence>MIVNRLLTLGSSRLRYALLPPTPPDLDPLPVPQSVTLLSDQTLGHGIGGREALLRLKQIPGKEFKLKKGDVVSKGQLLELFDKGHAVISPISGTVTGMTPYVGDYGRVYMTLTIEAGETDSPPQAESFQRSDMFRAAPALPGKPELPQNPPLRVIINGLGSDVLATNNQYVLKTRQKDLEAGLEWIRSTWPSASAHLMVVEGQQQEWNKLKGCRVHGVAPVYPAASPRLLHRTVTGEEAPAEAPLMEAGTLVLQAEALAAMGTLYATGVPPMQKLVQVMGKDGIGHLISVCIGTPVSKVLEHLGLKAEYGDRLILGGPMTGYAVYTDDFPICPDTDTLLVQAAEKGVPSQTPSCLNCGACNRICPARVPVNLLLRVLEAGHYGEAAESFDLMSCIDCGLCSFVCPGRIPIFQYIQLAKYEHRRYLAEEAQNQEVAE</sequence>
<dbReference type="GO" id="GO:0009055">
    <property type="term" value="F:electron transfer activity"/>
    <property type="evidence" value="ECO:0007669"/>
    <property type="project" value="InterPro"/>
</dbReference>
<evidence type="ECO:0000259" key="4">
    <source>
        <dbReference type="PROSITE" id="PS51379"/>
    </source>
</evidence>
<evidence type="ECO:0000313" key="5">
    <source>
        <dbReference type="EMBL" id="TYT73554.1"/>
    </source>
</evidence>
<dbReference type="Gene3D" id="3.30.70.20">
    <property type="match status" value="1"/>
</dbReference>
<dbReference type="SUPFAM" id="SSF142019">
    <property type="entry name" value="Nqo1 FMN-binding domain-like"/>
    <property type="match status" value="1"/>
</dbReference>
<evidence type="ECO:0000313" key="6">
    <source>
        <dbReference type="Proteomes" id="UP000321899"/>
    </source>
</evidence>